<dbReference type="OrthoDB" id="4608673at2"/>
<evidence type="ECO:0000313" key="3">
    <source>
        <dbReference type="EMBL" id="SFC22129.1"/>
    </source>
</evidence>
<dbReference type="NCBIfam" id="NF005699">
    <property type="entry name" value="PRK07509.1"/>
    <property type="match status" value="1"/>
</dbReference>
<evidence type="ECO:0000256" key="2">
    <source>
        <dbReference type="RuleBase" id="RU003707"/>
    </source>
</evidence>
<name>A0A1I1HD95_9GAMM</name>
<dbReference type="RefSeq" id="WP_091981440.1">
    <property type="nucleotide sequence ID" value="NZ_FOLO01000006.1"/>
</dbReference>
<dbReference type="PROSITE" id="PS00166">
    <property type="entry name" value="ENOYL_COA_HYDRATASE"/>
    <property type="match status" value="1"/>
</dbReference>
<evidence type="ECO:0000256" key="1">
    <source>
        <dbReference type="ARBA" id="ARBA00005254"/>
    </source>
</evidence>
<reference evidence="3 4" key="1">
    <citation type="submission" date="2016-10" db="EMBL/GenBank/DDBJ databases">
        <authorList>
            <person name="de Groot N.N."/>
        </authorList>
    </citation>
    <scope>NUCLEOTIDE SEQUENCE [LARGE SCALE GENOMIC DNA]</scope>
    <source>
        <strain evidence="3 4">DSM 6059</strain>
    </source>
</reference>
<evidence type="ECO:0000313" key="4">
    <source>
        <dbReference type="Proteomes" id="UP000198862"/>
    </source>
</evidence>
<dbReference type="Pfam" id="PF00378">
    <property type="entry name" value="ECH_1"/>
    <property type="match status" value="1"/>
</dbReference>
<dbReference type="PANTHER" id="PTHR43149">
    <property type="entry name" value="ENOYL-COA HYDRATASE"/>
    <property type="match status" value="1"/>
</dbReference>
<dbReference type="PANTHER" id="PTHR43149:SF1">
    <property type="entry name" value="DELTA(3,5)-DELTA(2,4)-DIENOYL-COA ISOMERASE, MITOCHONDRIAL"/>
    <property type="match status" value="1"/>
</dbReference>
<dbReference type="InterPro" id="IPR018376">
    <property type="entry name" value="Enoyl-CoA_hyd/isom_CS"/>
</dbReference>
<dbReference type="Gene3D" id="3.90.226.10">
    <property type="entry name" value="2-enoyl-CoA Hydratase, Chain A, domain 1"/>
    <property type="match status" value="1"/>
</dbReference>
<dbReference type="InterPro" id="IPR029045">
    <property type="entry name" value="ClpP/crotonase-like_dom_sf"/>
</dbReference>
<dbReference type="AlphaFoldDB" id="A0A1I1HD95"/>
<gene>
    <name evidence="3" type="ORF">SAMN02745724_01164</name>
</gene>
<dbReference type="CDD" id="cd06558">
    <property type="entry name" value="crotonase-like"/>
    <property type="match status" value="1"/>
</dbReference>
<accession>A0A1I1HD95</accession>
<dbReference type="InterPro" id="IPR045002">
    <property type="entry name" value="Ech1-like"/>
</dbReference>
<dbReference type="Proteomes" id="UP000198862">
    <property type="component" value="Unassembled WGS sequence"/>
</dbReference>
<sequence>MSEDLIQFNVENQVAIVIFNRPEKLNALNFSMFLTLDKIIKTIKKDKNIRAVVLKSIGNDFCTGLDVASVMKNPIQVLKLLFKFLPGNANLAQRVTLGWQSLPIPVIAQIQGRCWGGGMQIVLGADYRVAHTDASLSIMEARWGLCPDMGASVQLAKLMPYDQVMWLSTHAETIDAQQAKRLNLVSFVCNDVEKQTQLLLNKIFSKSPDTVSAVKRLYQTSHAINTRRALARETFNQIKLLLSKNTRRVMKANTHKQQVKFSDRSKW</sequence>
<dbReference type="SUPFAM" id="SSF52096">
    <property type="entry name" value="ClpP/crotonase"/>
    <property type="match status" value="1"/>
</dbReference>
<comment type="similarity">
    <text evidence="1 2">Belongs to the enoyl-CoA hydratase/isomerase family.</text>
</comment>
<dbReference type="InterPro" id="IPR001753">
    <property type="entry name" value="Enoyl-CoA_hydra/iso"/>
</dbReference>
<dbReference type="GO" id="GO:0016853">
    <property type="term" value="F:isomerase activity"/>
    <property type="evidence" value="ECO:0007669"/>
    <property type="project" value="InterPro"/>
</dbReference>
<organism evidence="3 4">
    <name type="scientific">Pseudoalteromonas denitrificans DSM 6059</name>
    <dbReference type="NCBI Taxonomy" id="1123010"/>
    <lineage>
        <taxon>Bacteria</taxon>
        <taxon>Pseudomonadati</taxon>
        <taxon>Pseudomonadota</taxon>
        <taxon>Gammaproteobacteria</taxon>
        <taxon>Alteromonadales</taxon>
        <taxon>Pseudoalteromonadaceae</taxon>
        <taxon>Pseudoalteromonas</taxon>
    </lineage>
</organism>
<proteinExistence type="inferred from homology"/>
<keyword evidence="4" id="KW-1185">Reference proteome</keyword>
<protein>
    <submittedName>
        <fullName evidence="3">Enoyl-CoA hydratase/carnithine racemase</fullName>
    </submittedName>
</protein>
<dbReference type="EMBL" id="FOLO01000006">
    <property type="protein sequence ID" value="SFC22129.1"/>
    <property type="molecule type" value="Genomic_DNA"/>
</dbReference>
<dbReference type="STRING" id="1123010.SAMN02745724_01164"/>